<evidence type="ECO:0000313" key="2">
    <source>
        <dbReference type="Proteomes" id="UP000056322"/>
    </source>
</evidence>
<dbReference type="Gene3D" id="1.10.150.450">
    <property type="match status" value="1"/>
</dbReference>
<dbReference type="SFLD" id="SFLDG01129">
    <property type="entry name" value="C1.5:_HAD__Beta-PGM__Phosphata"/>
    <property type="match status" value="1"/>
</dbReference>
<dbReference type="InterPro" id="IPR010237">
    <property type="entry name" value="Pyr-5-nucltdase"/>
</dbReference>
<dbReference type="InterPro" id="IPR036412">
    <property type="entry name" value="HAD-like_sf"/>
</dbReference>
<dbReference type="KEGG" id="mbac:BN1209_1518"/>
<gene>
    <name evidence="1" type="ORF">BN1209_1518</name>
</gene>
<name>A0A0B7IZM1_9PROT</name>
<evidence type="ECO:0000313" key="1">
    <source>
        <dbReference type="EMBL" id="CEN56555.1"/>
    </source>
</evidence>
<accession>A0A0B7IZM1</accession>
<proteinExistence type="predicted"/>
<dbReference type="InterPro" id="IPR023214">
    <property type="entry name" value="HAD_sf"/>
</dbReference>
<dbReference type="STRING" id="1581680.BN1209_1518"/>
<sequence length="212" mass="24835">MQDSRRVWVFDLDDTLHDASSHIFPIMNKAMTQYIMETLDLDEQHAFELRKHYWRIYGATLKGLMRHHGVDPYHFLCETHDNMDLENMVTEIKQLRHCIKRLKGRKVIFTNAPMNYAIRVLDTLGINDLFSLVFSVESTKFHPKPSVRGFKQLLRAINAEAKDCVMLEDNLPALMTAKRLGMKTIWISRKLKKPNFVDLRLNNVLALTHSRI</sequence>
<dbReference type="OrthoDB" id="8558420at2"/>
<keyword evidence="2" id="KW-1185">Reference proteome</keyword>
<dbReference type="NCBIfam" id="TIGR01993">
    <property type="entry name" value="Pyr-5-nucltdase"/>
    <property type="match status" value="1"/>
</dbReference>
<dbReference type="EMBL" id="LN794158">
    <property type="protein sequence ID" value="CEN56555.1"/>
    <property type="molecule type" value="Genomic_DNA"/>
</dbReference>
<dbReference type="Proteomes" id="UP000056322">
    <property type="component" value="Chromosome 1"/>
</dbReference>
<dbReference type="RefSeq" id="WP_045751630.1">
    <property type="nucleotide sequence ID" value="NZ_LN794158.1"/>
</dbReference>
<dbReference type="SUPFAM" id="SSF56784">
    <property type="entry name" value="HAD-like"/>
    <property type="match status" value="1"/>
</dbReference>
<dbReference type="HOGENOM" id="CLU_059493_2_0_4"/>
<dbReference type="PANTHER" id="PTHR47438">
    <property type="entry name" value="PHOSPHATE METABOLISM PROTEIN 8-RELATED"/>
    <property type="match status" value="1"/>
</dbReference>
<dbReference type="GO" id="GO:0006206">
    <property type="term" value="P:pyrimidine nucleobase metabolic process"/>
    <property type="evidence" value="ECO:0007669"/>
    <property type="project" value="TreeGrafter"/>
</dbReference>
<dbReference type="SFLD" id="SFLDG01132">
    <property type="entry name" value="C1.5.3:_5'-Nucleotidase_Like"/>
    <property type="match status" value="1"/>
</dbReference>
<organism evidence="1 2">
    <name type="scientific">Candidatus Methylopumilus turicensis</name>
    <dbReference type="NCBI Taxonomy" id="1581680"/>
    <lineage>
        <taxon>Bacteria</taxon>
        <taxon>Pseudomonadati</taxon>
        <taxon>Pseudomonadota</taxon>
        <taxon>Betaproteobacteria</taxon>
        <taxon>Nitrosomonadales</taxon>
        <taxon>Methylophilaceae</taxon>
        <taxon>Candidatus Methylopumilus</taxon>
    </lineage>
</organism>
<dbReference type="GO" id="GO:0009166">
    <property type="term" value="P:nucleotide catabolic process"/>
    <property type="evidence" value="ECO:0007669"/>
    <property type="project" value="TreeGrafter"/>
</dbReference>
<dbReference type="Gene3D" id="3.40.50.1000">
    <property type="entry name" value="HAD superfamily/HAD-like"/>
    <property type="match status" value="1"/>
</dbReference>
<reference evidence="2" key="1">
    <citation type="submission" date="2014-12" db="EMBL/GenBank/DDBJ databases">
        <authorList>
            <person name="Salcher M.M."/>
        </authorList>
    </citation>
    <scope>NUCLEOTIDE SEQUENCE [LARGE SCALE GENOMIC DNA]</scope>
    <source>
        <strain evidence="2">MMS-10A-171</strain>
    </source>
</reference>
<dbReference type="InterPro" id="IPR041492">
    <property type="entry name" value="HAD_2"/>
</dbReference>
<protein>
    <submittedName>
        <fullName evidence="1">Pyrimidine 5'-nucleotidase</fullName>
    </submittedName>
</protein>
<dbReference type="InterPro" id="IPR052791">
    <property type="entry name" value="SSM1_domain"/>
</dbReference>
<dbReference type="GO" id="GO:0008252">
    <property type="term" value="F:nucleotidase activity"/>
    <property type="evidence" value="ECO:0007669"/>
    <property type="project" value="TreeGrafter"/>
</dbReference>
<dbReference type="Pfam" id="PF13419">
    <property type="entry name" value="HAD_2"/>
    <property type="match status" value="1"/>
</dbReference>
<dbReference type="PANTHER" id="PTHR47438:SF1">
    <property type="entry name" value="PHOSPHATE METABOLISM PROTEIN 8-RELATED"/>
    <property type="match status" value="1"/>
</dbReference>
<dbReference type="NCBIfam" id="TIGR01509">
    <property type="entry name" value="HAD-SF-IA-v3"/>
    <property type="match status" value="1"/>
</dbReference>
<dbReference type="AlphaFoldDB" id="A0A0B7IZM1"/>
<dbReference type="InterPro" id="IPR006439">
    <property type="entry name" value="HAD-SF_hydro_IA"/>
</dbReference>
<dbReference type="SFLD" id="SFLDS00003">
    <property type="entry name" value="Haloacid_Dehalogenase"/>
    <property type="match status" value="1"/>
</dbReference>